<accession>A0A9Q8IP38</accession>
<dbReference type="SMART" id="SM00047">
    <property type="entry name" value="LYZ2"/>
    <property type="match status" value="1"/>
</dbReference>
<sequence>MIMIKKRKSKFTINIGWLILILTLVFIIFSVGYYYYENNYMYNIYNQKNVIKKHRNFINRLLPSVTDAQRKYNILASISLSQAILESNWGSSKLATNYNNLFGVKAYNGQPSVKLSTNEFVNGNFINIKGYFRVYKSWDDSVQSHAKLLANGTSWNQYQYQDVINSDNYIEAAHNLQIDGYATDPKYTNKIIEIIKKYHLNQYDKVNK</sequence>
<reference evidence="5" key="1">
    <citation type="submission" date="2018-08" db="EMBL/GenBank/DDBJ databases">
        <title>Comparative genomics of wild bee and flower associated Lactobacillus reveals potential adaptation to the bee host.</title>
        <authorList>
            <person name="Vuong H.Q."/>
            <person name="Mcfrederick Q.S."/>
        </authorList>
    </citation>
    <scope>NUCLEOTIDE SEQUENCE</scope>
    <source>
        <strain evidence="5">HV_63</strain>
    </source>
</reference>
<evidence type="ECO:0000256" key="2">
    <source>
        <dbReference type="ARBA" id="ARBA00022801"/>
    </source>
</evidence>
<dbReference type="PANTHER" id="PTHR33308">
    <property type="entry name" value="PEPTIDOGLYCAN HYDROLASE FLGJ"/>
    <property type="match status" value="1"/>
</dbReference>
<dbReference type="InterPro" id="IPR002901">
    <property type="entry name" value="MGlyc_endo_b_GlcNAc-like_dom"/>
</dbReference>
<dbReference type="EMBL" id="QUBG01000001">
    <property type="protein sequence ID" value="TPR45978.1"/>
    <property type="molecule type" value="Genomic_DNA"/>
</dbReference>
<dbReference type="GO" id="GO:0004040">
    <property type="term" value="F:amidase activity"/>
    <property type="evidence" value="ECO:0007669"/>
    <property type="project" value="InterPro"/>
</dbReference>
<organism evidence="5 6">
    <name type="scientific">Apilactobacillus micheneri</name>
    <dbReference type="NCBI Taxonomy" id="1899430"/>
    <lineage>
        <taxon>Bacteria</taxon>
        <taxon>Bacillati</taxon>
        <taxon>Bacillota</taxon>
        <taxon>Bacilli</taxon>
        <taxon>Lactobacillales</taxon>
        <taxon>Lactobacillaceae</taxon>
        <taxon>Apilactobacillus</taxon>
    </lineage>
</organism>
<dbReference type="InterPro" id="IPR051056">
    <property type="entry name" value="Glycosyl_Hydrolase_73"/>
</dbReference>
<dbReference type="Pfam" id="PF01832">
    <property type="entry name" value="Glucosaminidase"/>
    <property type="match status" value="1"/>
</dbReference>
<protein>
    <submittedName>
        <fullName evidence="5">Mannosyl-glycoprotein endo-beta-N-acetylglucosamidase</fullName>
    </submittedName>
</protein>
<name>A0A9Q8IP38_9LACO</name>
<evidence type="ECO:0000256" key="1">
    <source>
        <dbReference type="ARBA" id="ARBA00010266"/>
    </source>
</evidence>
<feature type="domain" description="Mannosyl-glycoprotein endo-beta-N-acetylglucosamidase-like" evidence="4">
    <location>
        <begin position="47"/>
        <end position="204"/>
    </location>
</feature>
<dbReference type="Proteomes" id="UP000784700">
    <property type="component" value="Unassembled WGS sequence"/>
</dbReference>
<keyword evidence="2" id="KW-0378">Hydrolase</keyword>
<comment type="similarity">
    <text evidence="1">Belongs to the glycosyl hydrolase 73 family.</text>
</comment>
<proteinExistence type="inferred from homology"/>
<evidence type="ECO:0000259" key="4">
    <source>
        <dbReference type="SMART" id="SM00047"/>
    </source>
</evidence>
<keyword evidence="3" id="KW-0472">Membrane</keyword>
<evidence type="ECO:0000313" key="6">
    <source>
        <dbReference type="Proteomes" id="UP000784700"/>
    </source>
</evidence>
<evidence type="ECO:0000256" key="3">
    <source>
        <dbReference type="SAM" id="Phobius"/>
    </source>
</evidence>
<feature type="transmembrane region" description="Helical" evidence="3">
    <location>
        <begin position="12"/>
        <end position="36"/>
    </location>
</feature>
<comment type="caution">
    <text evidence="5">The sequence shown here is derived from an EMBL/GenBank/DDBJ whole genome shotgun (WGS) entry which is preliminary data.</text>
</comment>
<dbReference type="Gene3D" id="4.10.80.30">
    <property type="entry name" value="DNA polymerase, domain 6"/>
    <property type="match status" value="1"/>
</dbReference>
<gene>
    <name evidence="5" type="ORF">DY130_00215</name>
</gene>
<keyword evidence="3" id="KW-0812">Transmembrane</keyword>
<evidence type="ECO:0000313" key="5">
    <source>
        <dbReference type="EMBL" id="TPR45978.1"/>
    </source>
</evidence>
<keyword evidence="3" id="KW-1133">Transmembrane helix</keyword>
<dbReference type="AlphaFoldDB" id="A0A9Q8IP38"/>
<dbReference type="Gene3D" id="1.10.530.10">
    <property type="match status" value="1"/>
</dbReference>
<dbReference type="PANTHER" id="PTHR33308:SF10">
    <property type="entry name" value="EXO-GLUCOSAMINIDASE LYTG"/>
    <property type="match status" value="1"/>
</dbReference>